<dbReference type="GO" id="GO:0005886">
    <property type="term" value="C:plasma membrane"/>
    <property type="evidence" value="ECO:0007669"/>
    <property type="project" value="UniProtKB-SubCell"/>
</dbReference>
<dbReference type="InterPro" id="IPR011701">
    <property type="entry name" value="MFS"/>
</dbReference>
<keyword evidence="4 5" id="KW-0472">Membrane</keyword>
<feature type="transmembrane region" description="Helical" evidence="5">
    <location>
        <begin position="373"/>
        <end position="395"/>
    </location>
</feature>
<dbReference type="Proteomes" id="UP000259211">
    <property type="component" value="Unassembled WGS sequence"/>
</dbReference>
<feature type="transmembrane region" description="Helical" evidence="5">
    <location>
        <begin position="21"/>
        <end position="40"/>
    </location>
</feature>
<keyword evidence="3 5" id="KW-1133">Transmembrane helix</keyword>
<evidence type="ECO:0000313" key="8">
    <source>
        <dbReference type="Proteomes" id="UP000259211"/>
    </source>
</evidence>
<dbReference type="PROSITE" id="PS50850">
    <property type="entry name" value="MFS"/>
    <property type="match status" value="1"/>
</dbReference>
<dbReference type="Pfam" id="PF07690">
    <property type="entry name" value="MFS_1"/>
    <property type="match status" value="1"/>
</dbReference>
<dbReference type="GO" id="GO:0022857">
    <property type="term" value="F:transmembrane transporter activity"/>
    <property type="evidence" value="ECO:0007669"/>
    <property type="project" value="InterPro"/>
</dbReference>
<evidence type="ECO:0000256" key="5">
    <source>
        <dbReference type="SAM" id="Phobius"/>
    </source>
</evidence>
<feature type="transmembrane region" description="Helical" evidence="5">
    <location>
        <begin position="311"/>
        <end position="333"/>
    </location>
</feature>
<dbReference type="PANTHER" id="PTHR23542:SF1">
    <property type="entry name" value="MAJOR FACILITATOR SUPERFAMILY (MFS) PROFILE DOMAIN-CONTAINING PROTEIN"/>
    <property type="match status" value="1"/>
</dbReference>
<evidence type="ECO:0000256" key="1">
    <source>
        <dbReference type="ARBA" id="ARBA00004651"/>
    </source>
</evidence>
<sequence length="404" mass="42001">MHGYRDVIAIREVWTTLLLSALIRIPIFSLGIVMSVHVVSSLHLDYVRAGAVTTVVTVATMISGPWRGSMVDRKGLRRTMLPSLIITTITWGLSPWLGYFPLLALCAIGGLWNYPIFTIPRQVLMVAVPTSRRRAALSLDSVTVEICYMIGPTVAIIAATTIGTQITITACGFIAAIGAAGLMILNPATTEPSEADPVPPAARTPASAAPVVQAPHNRKMAWLSPRSASILLAVIATGFCLGGIELTTVAAMRSMGHPEMIGWVLAASGFGSAIGGVLYGALPRGASTALLLVFLGTTTALPSMSSGPGSAAILLFVGGVFCAPTITSSVDALTDLVPADSRGTIIGWQGSCLNGGTAMAAPLIGAVMDSHGWQWGFLVAGITSAIIGALVWTTVRMARKRQAA</sequence>
<feature type="transmembrane region" description="Helical" evidence="5">
    <location>
        <begin position="260"/>
        <end position="282"/>
    </location>
</feature>
<evidence type="ECO:0000313" key="7">
    <source>
        <dbReference type="EMBL" id="RFT43669.1"/>
    </source>
</evidence>
<proteinExistence type="predicted"/>
<evidence type="ECO:0000256" key="3">
    <source>
        <dbReference type="ARBA" id="ARBA00022989"/>
    </source>
</evidence>
<feature type="transmembrane region" description="Helical" evidence="5">
    <location>
        <begin position="46"/>
        <end position="64"/>
    </location>
</feature>
<feature type="transmembrane region" description="Helical" evidence="5">
    <location>
        <begin position="345"/>
        <end position="367"/>
    </location>
</feature>
<feature type="domain" description="Major facilitator superfamily (MFS) profile" evidence="6">
    <location>
        <begin position="164"/>
        <end position="404"/>
    </location>
</feature>
<gene>
    <name evidence="7" type="ORF">CHT91_08790</name>
</gene>
<dbReference type="InterPro" id="IPR020846">
    <property type="entry name" value="MFS_dom"/>
</dbReference>
<reference evidence="7 8" key="1">
    <citation type="submission" date="2017-07" db="EMBL/GenBank/DDBJ databases">
        <authorList>
            <person name="Sun Z.S."/>
            <person name="Albrecht U."/>
            <person name="Echele G."/>
            <person name="Lee C.C."/>
        </authorList>
    </citation>
    <scope>NUCLEOTIDE SEQUENCE [LARGE SCALE GENOMIC DNA]</scope>
    <source>
        <strain evidence="7 8">P16-029</strain>
    </source>
</reference>
<dbReference type="AlphaFoldDB" id="A0A3E2DE36"/>
<dbReference type="EMBL" id="NOWI01000007">
    <property type="protein sequence ID" value="RFT43669.1"/>
    <property type="molecule type" value="Genomic_DNA"/>
</dbReference>
<organism evidence="7 8">
    <name type="scientific">Cutibacterium avidum</name>
    <dbReference type="NCBI Taxonomy" id="33010"/>
    <lineage>
        <taxon>Bacteria</taxon>
        <taxon>Bacillati</taxon>
        <taxon>Actinomycetota</taxon>
        <taxon>Actinomycetes</taxon>
        <taxon>Propionibacteriales</taxon>
        <taxon>Propionibacteriaceae</taxon>
        <taxon>Cutibacterium</taxon>
    </lineage>
</organism>
<dbReference type="Gene3D" id="1.20.1250.20">
    <property type="entry name" value="MFS general substrate transporter like domains"/>
    <property type="match status" value="2"/>
</dbReference>
<name>A0A3E2DE36_9ACTN</name>
<feature type="transmembrane region" description="Helical" evidence="5">
    <location>
        <begin position="99"/>
        <end position="117"/>
    </location>
</feature>
<accession>A0A3E2DE36</accession>
<protein>
    <submittedName>
        <fullName evidence="7">MFS transporter</fullName>
    </submittedName>
</protein>
<evidence type="ECO:0000256" key="2">
    <source>
        <dbReference type="ARBA" id="ARBA00022692"/>
    </source>
</evidence>
<feature type="transmembrane region" description="Helical" evidence="5">
    <location>
        <begin position="289"/>
        <end position="305"/>
    </location>
</feature>
<feature type="transmembrane region" description="Helical" evidence="5">
    <location>
        <begin position="228"/>
        <end position="248"/>
    </location>
</feature>
<evidence type="ECO:0000259" key="6">
    <source>
        <dbReference type="PROSITE" id="PS50850"/>
    </source>
</evidence>
<dbReference type="InterPro" id="IPR036259">
    <property type="entry name" value="MFS_trans_sf"/>
</dbReference>
<dbReference type="SUPFAM" id="SSF103473">
    <property type="entry name" value="MFS general substrate transporter"/>
    <property type="match status" value="1"/>
</dbReference>
<comment type="subcellular location">
    <subcellularLocation>
        <location evidence="1">Cell membrane</location>
        <topology evidence="1">Multi-pass membrane protein</topology>
    </subcellularLocation>
</comment>
<keyword evidence="2 5" id="KW-0812">Transmembrane</keyword>
<dbReference type="PANTHER" id="PTHR23542">
    <property type="match status" value="1"/>
</dbReference>
<evidence type="ECO:0000256" key="4">
    <source>
        <dbReference type="ARBA" id="ARBA00023136"/>
    </source>
</evidence>
<dbReference type="RefSeq" id="WP_063279382.1">
    <property type="nucleotide sequence ID" value="NZ_AP024308.1"/>
</dbReference>
<comment type="caution">
    <text evidence="7">The sequence shown here is derived from an EMBL/GenBank/DDBJ whole genome shotgun (WGS) entry which is preliminary data.</text>
</comment>